<feature type="compositionally biased region" description="Basic residues" evidence="1">
    <location>
        <begin position="703"/>
        <end position="712"/>
    </location>
</feature>
<accession>A0ABP1DYT0</accession>
<feature type="compositionally biased region" description="Basic and acidic residues" evidence="1">
    <location>
        <begin position="420"/>
        <end position="435"/>
    </location>
</feature>
<feature type="compositionally biased region" description="Basic and acidic residues" evidence="1">
    <location>
        <begin position="725"/>
        <end position="736"/>
    </location>
</feature>
<evidence type="ECO:0000313" key="3">
    <source>
        <dbReference type="Proteomes" id="UP001497453"/>
    </source>
</evidence>
<feature type="compositionally biased region" description="Polar residues" evidence="1">
    <location>
        <begin position="362"/>
        <end position="371"/>
    </location>
</feature>
<reference evidence="3" key="1">
    <citation type="submission" date="2024-04" db="EMBL/GenBank/DDBJ databases">
        <authorList>
            <person name="Shaw F."/>
            <person name="Minotto A."/>
        </authorList>
    </citation>
    <scope>NUCLEOTIDE SEQUENCE [LARGE SCALE GENOMIC DNA]</scope>
</reference>
<feature type="compositionally biased region" description="Basic and acidic residues" evidence="1">
    <location>
        <begin position="864"/>
        <end position="875"/>
    </location>
</feature>
<feature type="compositionally biased region" description="Basic residues" evidence="1">
    <location>
        <begin position="882"/>
        <end position="895"/>
    </location>
</feature>
<gene>
    <name evidence="2" type="ORF">GFSPODELE1_LOCUS8703</name>
</gene>
<feature type="compositionally biased region" description="Low complexity" evidence="1">
    <location>
        <begin position="180"/>
        <end position="205"/>
    </location>
</feature>
<dbReference type="EMBL" id="OZ037950">
    <property type="protein sequence ID" value="CAL1712169.1"/>
    <property type="molecule type" value="Genomic_DNA"/>
</dbReference>
<evidence type="ECO:0008006" key="4">
    <source>
        <dbReference type="Google" id="ProtNLM"/>
    </source>
</evidence>
<feature type="region of interest" description="Disordered" evidence="1">
    <location>
        <begin position="1022"/>
        <end position="1052"/>
    </location>
</feature>
<protein>
    <recommendedName>
        <fullName evidence="4">Mus7/MMS22 family-domain-containing protein</fullName>
    </recommendedName>
</protein>
<dbReference type="Pfam" id="PF09462">
    <property type="entry name" value="Mus7"/>
    <property type="match status" value="1"/>
</dbReference>
<organism evidence="2 3">
    <name type="scientific">Somion occarium</name>
    <dbReference type="NCBI Taxonomy" id="3059160"/>
    <lineage>
        <taxon>Eukaryota</taxon>
        <taxon>Fungi</taxon>
        <taxon>Dikarya</taxon>
        <taxon>Basidiomycota</taxon>
        <taxon>Agaricomycotina</taxon>
        <taxon>Agaricomycetes</taxon>
        <taxon>Polyporales</taxon>
        <taxon>Cerrenaceae</taxon>
        <taxon>Somion</taxon>
    </lineage>
</organism>
<keyword evidence="3" id="KW-1185">Reference proteome</keyword>
<feature type="compositionally biased region" description="Polar residues" evidence="1">
    <location>
        <begin position="639"/>
        <end position="648"/>
    </location>
</feature>
<evidence type="ECO:0000313" key="2">
    <source>
        <dbReference type="EMBL" id="CAL1712169.1"/>
    </source>
</evidence>
<feature type="compositionally biased region" description="Low complexity" evidence="1">
    <location>
        <begin position="319"/>
        <end position="341"/>
    </location>
</feature>
<feature type="region of interest" description="Disordered" evidence="1">
    <location>
        <begin position="31"/>
        <end position="69"/>
    </location>
</feature>
<feature type="compositionally biased region" description="Basic and acidic residues" evidence="1">
    <location>
        <begin position="464"/>
        <end position="496"/>
    </location>
</feature>
<feature type="compositionally biased region" description="Basic and acidic residues" evidence="1">
    <location>
        <begin position="608"/>
        <end position="627"/>
    </location>
</feature>
<feature type="compositionally biased region" description="Low complexity" evidence="1">
    <location>
        <begin position="792"/>
        <end position="808"/>
    </location>
</feature>
<feature type="compositionally biased region" description="Basic and acidic residues" evidence="1">
    <location>
        <begin position="554"/>
        <end position="564"/>
    </location>
</feature>
<feature type="compositionally biased region" description="Polar residues" evidence="1">
    <location>
        <begin position="852"/>
        <end position="861"/>
    </location>
</feature>
<evidence type="ECO:0000256" key="1">
    <source>
        <dbReference type="SAM" id="MobiDB-lite"/>
    </source>
</evidence>
<feature type="compositionally biased region" description="Basic residues" evidence="1">
    <location>
        <begin position="541"/>
        <end position="550"/>
    </location>
</feature>
<dbReference type="Proteomes" id="UP001497453">
    <property type="component" value="Chromosome 7"/>
</dbReference>
<feature type="region of interest" description="Disordered" evidence="1">
    <location>
        <begin position="528"/>
        <end position="934"/>
    </location>
</feature>
<dbReference type="PANTHER" id="PTHR28122:SF1">
    <property type="entry name" value="E3 UBIQUITIN-PROTEIN LIGASE SUBSTRATE RECEPTOR MMS22"/>
    <property type="match status" value="1"/>
</dbReference>
<feature type="compositionally biased region" description="Basic and acidic residues" evidence="1">
    <location>
        <begin position="50"/>
        <end position="59"/>
    </location>
</feature>
<feature type="region of interest" description="Disordered" evidence="1">
    <location>
        <begin position="316"/>
        <end position="506"/>
    </location>
</feature>
<proteinExistence type="predicted"/>
<dbReference type="PANTHER" id="PTHR28122">
    <property type="entry name" value="E3 UBIQUITIN-PROTEIN LIGASE SUBSTRATE RECEPTOR MMS22"/>
    <property type="match status" value="1"/>
</dbReference>
<sequence length="2051" mass="230438">MDLDEIVPTSDCEEEELNECDLLNLSSNLTNGLDAPHNHRLTGTPNTPSKRREFNDESPRKRRRLSSSHQFAALTTRPIPEELDENVLERSGTPCNYQNTTHPPPIVEAVTKSFGHSGDSTVLDNEVQENTRPPNMIRSHVSTQLFDETASIFEDVSNHVQSPRTSGVALSLRSLSSPDLDHIPSLPGSQPSLPSAPPSLEAPALRISSPPDVHLVTPDPKNDRRNPTAAISARDNNLQHDFIPDYDQEASVPLFPRSPMPKTPERQMNILSPSSSPDPLALFTQQMSPLPHRFSTPELSPMHSSGHIVVASSPLTPAVSPVQGRPSSSSSSLNRSSSPQPEAGPSNPRSTAPPKPPHEQSPELQTGSPQPVRQLRPRKAPQLKPYTADLLRYKLQIRGIPDAYEPMPELRRRRRSPNPESDRELTSDPDVRPMDLDDEELSEGERRRARRRASRSSSGPVHLPAERQRQRQKTAERLLDHDRGEGPSRRPAEREVTPAQAAPLWYPEAFNLSSSSSDEDDDIVALLRPLAKPKSTEPAAKLKRPKRFPMRKPPIHETLIRPQKDPTPPPSVVAVSHRGRSVARVMSPASQLNFGDSPKSSAVRHSPIQKDSHDMQDRNFIDFRPENDVIIPSEFDFPPSSSHVSSVDQGLDDTTFPLDDNPKIRATSIIELIDSSDHAHGQSSEEEDEGGSSSSSDHELSKKERKRLKILKRMMPPRLIQKYIKGTDRPRRDSAERSASPSRDYSDDDSDRPLLPGQSRIRRAANPPSMHHIRGDSESSDIEIPDGDIRRSLSGSPSPSPLPSQDSGSESDVGDYVGRARHTINLLSSESEHDDVESVNTFDEPRGEEWVSGSSRQQNVYSGEAREGDLIDRMLSRSRVSGPKKAKRPRTKKRSTGQPKLSRNAVDLVVGGSKRYGKGHQTRLPFARQPSSKKSIRLERHAAAADTEILEISDDERGDAFQHHVDPQTVTDVLKRKALKNTRIVKNAAGVFVLPSNAKHLTSGRSHQPYTIDTEMEAISRTTVAFPNRGDRHPSSSRKRRPKPPATGSELPLDLIWQRIVDPKASSPAPQEHRGKDQHRPNEDVLHHVEIDCGVQVLPSGLVFGGKTYLGKGRLQELFTGPTVSQDEARPMPCIVFDFHITSFASAHDFQDAIEGLVSKLVKTISDPSKSISSEDYHEWQKAFLTATQHITWFLTHSDAEDIASLRLEIDEDLRRISTVVEEHYAVRSDLSLLNLLVFEAQWFDLELAWRCRGLGDTASGDDPTSALHHVKALVKHLFAFGLDRPMKAISTLGVDDSNDVYRIAELWIAVMNLIGHWNSPASAPHAIPSFWHIVLESARAMDFHRFASYNIAISELLWRTIFQLCSLSQFSVHGMSTSTPKLPASWPFVTFALEQIRLEAHTEPDKQLTRRSLRKGDSYIRLLVSRCMLLNKRWHWKLDDASVLFNRLSTIFKSRRFANLTDEKSDFPSFLRQNKLEFLSEHRNSDSAFTLFLKLVVQAAVQANPEVQEPQQRRLPMTVKKILQLAVPVGSVPFTKTSPPTEGELAMLYNRFSAIAIAIYLEPTVSNTKYRLALARRYVNFGNADRETRRACIRAFMQLCILLRHLSLPLNDILDWLAEMTNSLIQEYRDFGHPPVAGTNGSSWNPSRESTIICVGLILGAVRKIIEIPAMESGVESTPYPDPALLDGPWISRIFSIETDLTSVSKIRTEVRRLVHEFLRARAAVIPKPVRSRKPSVVLEESQESQDDYGQFDIDLNDPELLAALGESNSSSLSDDLLGKEQRVSELIDLHISPAIYRLVCTHFNEQENLKTSRADSNDTDSWIDCWVGCASVLVQTGKRDWSLYFNLGPQSWERISDASWRRRVGLRFMFKVLELDPTAYTDHQDRFLEVFMESLVTPRVTIEHQYAALLFTIDDLHHPFLQGLHIGDRDFLHGYSLTTEEFIEYRLSWIEQIFSRLADGLRIDARDMARKTMDQLWLGFIIRMLVAMRDTLEAFPVDSKDRKEYAQLSEQVGSALSRLPSLSNHPRLRSCGLVDWLCTLSSSKHSSQE</sequence>
<feature type="compositionally biased region" description="Polar residues" evidence="1">
    <location>
        <begin position="588"/>
        <end position="600"/>
    </location>
</feature>
<feature type="region of interest" description="Disordered" evidence="1">
    <location>
        <begin position="180"/>
        <end position="239"/>
    </location>
</feature>
<dbReference type="InterPro" id="IPR019021">
    <property type="entry name" value="Mms22"/>
</dbReference>
<name>A0ABP1DYT0_9APHY</name>